<gene>
    <name evidence="1" type="ORF">PCAMFM013_S040g000019</name>
</gene>
<evidence type="ECO:0000313" key="1">
    <source>
        <dbReference type="EMBL" id="CRL29793.1"/>
    </source>
</evidence>
<reference evidence="1 2" key="1">
    <citation type="journal article" date="2014" name="Nat. Commun.">
        <title>Multiple recent horizontal transfers of a large genomic region in cheese making fungi.</title>
        <authorList>
            <person name="Cheeseman K."/>
            <person name="Ropars J."/>
            <person name="Renault P."/>
            <person name="Dupont J."/>
            <person name="Gouzy J."/>
            <person name="Branca A."/>
            <person name="Abraham A.L."/>
            <person name="Ceppi M."/>
            <person name="Conseiller E."/>
            <person name="Debuchy R."/>
            <person name="Malagnac F."/>
            <person name="Goarin A."/>
            <person name="Silar P."/>
            <person name="Lacoste S."/>
            <person name="Sallet E."/>
            <person name="Bensimon A."/>
            <person name="Giraud T."/>
            <person name="Brygoo Y."/>
        </authorList>
    </citation>
    <scope>NUCLEOTIDE SEQUENCE [LARGE SCALE GENOMIC DNA]</scope>
    <source>
        <strain evidence="2">FM 013</strain>
    </source>
</reference>
<organism evidence="1 2">
    <name type="scientific">Penicillium camemberti (strain FM 013)</name>
    <dbReference type="NCBI Taxonomy" id="1429867"/>
    <lineage>
        <taxon>Eukaryota</taxon>
        <taxon>Fungi</taxon>
        <taxon>Dikarya</taxon>
        <taxon>Ascomycota</taxon>
        <taxon>Pezizomycotina</taxon>
        <taxon>Eurotiomycetes</taxon>
        <taxon>Eurotiomycetidae</taxon>
        <taxon>Eurotiales</taxon>
        <taxon>Aspergillaceae</taxon>
        <taxon>Penicillium</taxon>
    </lineage>
</organism>
<protein>
    <submittedName>
        <fullName evidence="1">Str. FM013</fullName>
    </submittedName>
</protein>
<name>A0A0G4PTP7_PENC3</name>
<keyword evidence="2" id="KW-1185">Reference proteome</keyword>
<sequence length="93" mass="10016">MAPPKSASSTATGARSLSGYRNINFTSQTINNLEGAASRLAGCLHYATTTQLHELCSKKHEATQKVIIAFCKDRNASFGVPESFTGRKTTLPR</sequence>
<dbReference type="AlphaFoldDB" id="A0A0G4PTP7"/>
<dbReference type="Proteomes" id="UP000053732">
    <property type="component" value="Unassembled WGS sequence"/>
</dbReference>
<evidence type="ECO:0000313" key="2">
    <source>
        <dbReference type="Proteomes" id="UP000053732"/>
    </source>
</evidence>
<proteinExistence type="predicted"/>
<accession>A0A0G4PTP7</accession>
<dbReference type="EMBL" id="HG793173">
    <property type="protein sequence ID" value="CRL29793.1"/>
    <property type="molecule type" value="Genomic_DNA"/>
</dbReference>